<dbReference type="AlphaFoldDB" id="A0AAD1FIK6"/>
<proteinExistence type="predicted"/>
<dbReference type="Proteomes" id="UP000217792">
    <property type="component" value="Chromosome"/>
</dbReference>
<organism evidence="1 2">
    <name type="scientific">Streptococcus intermedius</name>
    <dbReference type="NCBI Taxonomy" id="1338"/>
    <lineage>
        <taxon>Bacteria</taxon>
        <taxon>Bacillati</taxon>
        <taxon>Bacillota</taxon>
        <taxon>Bacilli</taxon>
        <taxon>Lactobacillales</taxon>
        <taxon>Streptococcaceae</taxon>
        <taxon>Streptococcus</taxon>
        <taxon>Streptococcus anginosus group</taxon>
    </lineage>
</organism>
<sequence>MTENLKIKNRLMAQLYALKQLYIDNDKWNNNFIPRLRGLFAKYQFSIHLHHLGFTTDWEVVLRK</sequence>
<reference evidence="1 2" key="1">
    <citation type="journal article" date="2017" name="Infect. Immun.">
        <title>Characterization of the Pathogenicity of Streptococcus intermedius TYG1620 Isolated from a Human Brain Abscess Based on the Complete Genome Sequence with Transcriptome Analysis and Transposon Mutagenesis in a Murine Subcutaneous Abscess Model.</title>
        <authorList>
            <person name="Hasegawa N."/>
            <person name="Sekizuka T."/>
            <person name="Sugi Y."/>
            <person name="Kawakami N."/>
            <person name="Ogasawara Y."/>
            <person name="Kato K."/>
            <person name="Yamashita A."/>
            <person name="Takeuchi F."/>
            <person name="Kuroda M."/>
        </authorList>
    </citation>
    <scope>NUCLEOTIDE SEQUENCE [LARGE SCALE GENOMIC DNA]</scope>
    <source>
        <strain evidence="1 2">TYG1620</strain>
    </source>
</reference>
<dbReference type="EMBL" id="AP014880">
    <property type="protein sequence ID" value="BAW16022.1"/>
    <property type="molecule type" value="Genomic_DNA"/>
</dbReference>
<protein>
    <submittedName>
        <fullName evidence="1">Uncharacterized protein</fullName>
    </submittedName>
</protein>
<accession>A0AAD1FIK6</accession>
<evidence type="ECO:0000313" key="2">
    <source>
        <dbReference type="Proteomes" id="UP000217792"/>
    </source>
</evidence>
<evidence type="ECO:0000313" key="1">
    <source>
        <dbReference type="EMBL" id="BAW16022.1"/>
    </source>
</evidence>
<gene>
    <name evidence="1" type="ORF">SITYG_00350</name>
</gene>
<name>A0AAD1FIK6_STRIT</name>